<dbReference type="GO" id="GO:0051536">
    <property type="term" value="F:iron-sulfur cluster binding"/>
    <property type="evidence" value="ECO:0007669"/>
    <property type="project" value="UniProtKB-KW"/>
</dbReference>
<dbReference type="InterPro" id="IPR022563">
    <property type="entry name" value="DUF3463"/>
</dbReference>
<dbReference type="InterPro" id="IPR017833">
    <property type="entry name" value="Hopanoid_synth-assoc_rSAM_HpnH"/>
</dbReference>
<evidence type="ECO:0000259" key="5">
    <source>
        <dbReference type="PROSITE" id="PS51918"/>
    </source>
</evidence>
<keyword evidence="3" id="KW-0408">Iron</keyword>
<dbReference type="GO" id="GO:0003824">
    <property type="term" value="F:catalytic activity"/>
    <property type="evidence" value="ECO:0007669"/>
    <property type="project" value="InterPro"/>
</dbReference>
<organism evidence="6">
    <name type="scientific">hydrothermal vent metagenome</name>
    <dbReference type="NCBI Taxonomy" id="652676"/>
    <lineage>
        <taxon>unclassified sequences</taxon>
        <taxon>metagenomes</taxon>
        <taxon>ecological metagenomes</taxon>
    </lineage>
</organism>
<dbReference type="SFLD" id="SFLDF00397">
    <property type="entry name" value="adenosyl-hopene_transferase"/>
    <property type="match status" value="1"/>
</dbReference>
<dbReference type="InterPro" id="IPR013785">
    <property type="entry name" value="Aldolase_TIM"/>
</dbReference>
<dbReference type="Pfam" id="PF11946">
    <property type="entry name" value="DUF3463"/>
    <property type="match status" value="1"/>
</dbReference>
<reference evidence="6" key="1">
    <citation type="submission" date="2018-06" db="EMBL/GenBank/DDBJ databases">
        <authorList>
            <person name="Zhirakovskaya E."/>
        </authorList>
    </citation>
    <scope>NUCLEOTIDE SEQUENCE</scope>
</reference>
<evidence type="ECO:0000256" key="2">
    <source>
        <dbReference type="ARBA" id="ARBA00022723"/>
    </source>
</evidence>
<name>A0A3B1CLM2_9ZZZZ</name>
<feature type="domain" description="Radical SAM core" evidence="5">
    <location>
        <begin position="20"/>
        <end position="233"/>
    </location>
</feature>
<gene>
    <name evidence="6" type="ORF">MNBD_NITROSPINAE05-1070</name>
</gene>
<dbReference type="AlphaFoldDB" id="A0A3B1CLM2"/>
<dbReference type="SFLD" id="SFLDG01067">
    <property type="entry name" value="SPASM/twitch_domain_containing"/>
    <property type="match status" value="1"/>
</dbReference>
<dbReference type="SUPFAM" id="SSF102114">
    <property type="entry name" value="Radical SAM enzymes"/>
    <property type="match status" value="1"/>
</dbReference>
<evidence type="ECO:0000256" key="1">
    <source>
        <dbReference type="ARBA" id="ARBA00022691"/>
    </source>
</evidence>
<dbReference type="Pfam" id="PF04055">
    <property type="entry name" value="Radical_SAM"/>
    <property type="match status" value="1"/>
</dbReference>
<accession>A0A3B1CLM2</accession>
<dbReference type="PANTHER" id="PTHR11228">
    <property type="entry name" value="RADICAL SAM DOMAIN PROTEIN"/>
    <property type="match status" value="1"/>
</dbReference>
<dbReference type="GO" id="GO:0046872">
    <property type="term" value="F:metal ion binding"/>
    <property type="evidence" value="ECO:0007669"/>
    <property type="project" value="UniProtKB-KW"/>
</dbReference>
<dbReference type="InterPro" id="IPR050377">
    <property type="entry name" value="Radical_SAM_PqqE_MftC-like"/>
</dbReference>
<keyword evidence="4" id="KW-0411">Iron-sulfur</keyword>
<keyword evidence="1" id="KW-0949">S-adenosyl-L-methionine</keyword>
<dbReference type="NCBIfam" id="TIGR03470">
    <property type="entry name" value="HpnH"/>
    <property type="match status" value="1"/>
</dbReference>
<dbReference type="InterPro" id="IPR007197">
    <property type="entry name" value="rSAM"/>
</dbReference>
<dbReference type="EMBL" id="UOGG01000139">
    <property type="protein sequence ID" value="VAX31049.1"/>
    <property type="molecule type" value="Genomic_DNA"/>
</dbReference>
<dbReference type="InterPro" id="IPR058240">
    <property type="entry name" value="rSAM_sf"/>
</dbReference>
<protein>
    <submittedName>
        <fullName evidence="6">Radical SAM protein required for addition of adenosine to hopane skeleton, HpnH</fullName>
    </submittedName>
</protein>
<dbReference type="Gene3D" id="3.20.20.70">
    <property type="entry name" value="Aldolase class I"/>
    <property type="match status" value="1"/>
</dbReference>
<evidence type="ECO:0000256" key="4">
    <source>
        <dbReference type="ARBA" id="ARBA00023014"/>
    </source>
</evidence>
<dbReference type="SFLD" id="SFLDS00029">
    <property type="entry name" value="Radical_SAM"/>
    <property type="match status" value="1"/>
</dbReference>
<dbReference type="PROSITE" id="PS51918">
    <property type="entry name" value="RADICAL_SAM"/>
    <property type="match status" value="1"/>
</dbReference>
<dbReference type="CDD" id="cd01335">
    <property type="entry name" value="Radical_SAM"/>
    <property type="match status" value="1"/>
</dbReference>
<dbReference type="PANTHER" id="PTHR11228:SF22">
    <property type="entry name" value="PEPTIDE BIOSYNTHESIS PROTEIN YYDG-RELATED"/>
    <property type="match status" value="1"/>
</dbReference>
<sequence>MAVPLRQALTISLYLFRQKLKGRKKYPLVLMLEPLFRCNLECVGCGKIQKPNEILKQNLSPKDCLKAARECGAPIVSIAGGEPLMHPEIQEIVEGLLKQGRYVYLCTNALLLDDFLGKLPISPLLTLSVHLDGMEEDHDRIVAQKGTFKTAVEAIKKAKSMGYRVNSATTFFDEMTVAKAEEFLDFVTPLGVDGVTLASAFQYRDAPDQAHFFGRKKTFEFFKELLEKNTNGRWDINHSPLYLDFLKGRRDYNCTPWGNPNYSVLGWQKPCYLLDDGYVETFQELLETTDWENYGHKNNPKCADCTAHCGYEATALEDATATVGNMMFSAKALF</sequence>
<evidence type="ECO:0000313" key="6">
    <source>
        <dbReference type="EMBL" id="VAX31049.1"/>
    </source>
</evidence>
<proteinExistence type="predicted"/>
<evidence type="ECO:0000256" key="3">
    <source>
        <dbReference type="ARBA" id="ARBA00023004"/>
    </source>
</evidence>
<keyword evidence="2" id="KW-0479">Metal-binding</keyword>